<dbReference type="Pfam" id="PF04499">
    <property type="entry name" value="SAPS"/>
    <property type="match status" value="2"/>
</dbReference>
<feature type="compositionally biased region" description="Low complexity" evidence="3">
    <location>
        <begin position="402"/>
        <end position="413"/>
    </location>
</feature>
<feature type="region of interest" description="Disordered" evidence="3">
    <location>
        <begin position="1024"/>
        <end position="1054"/>
    </location>
</feature>
<dbReference type="Proteomes" id="UP000681722">
    <property type="component" value="Unassembled WGS sequence"/>
</dbReference>
<dbReference type="PANTHER" id="PTHR12634">
    <property type="entry name" value="SIT4 YEAST -ASSOCIATING PROTEIN-RELATED"/>
    <property type="match status" value="1"/>
</dbReference>
<evidence type="ECO:0000256" key="3">
    <source>
        <dbReference type="SAM" id="MobiDB-lite"/>
    </source>
</evidence>
<comment type="similarity">
    <text evidence="1">Belongs to the SAPS family.</text>
</comment>
<dbReference type="Proteomes" id="UP000682733">
    <property type="component" value="Unassembled WGS sequence"/>
</dbReference>
<feature type="region of interest" description="Disordered" evidence="3">
    <location>
        <begin position="971"/>
        <end position="997"/>
    </location>
</feature>
<feature type="compositionally biased region" description="Low complexity" evidence="3">
    <location>
        <begin position="599"/>
        <end position="614"/>
    </location>
</feature>
<protein>
    <submittedName>
        <fullName evidence="5">Uncharacterized protein</fullName>
    </submittedName>
</protein>
<feature type="region of interest" description="Disordered" evidence="3">
    <location>
        <begin position="264"/>
        <end position="291"/>
    </location>
</feature>
<evidence type="ECO:0000313" key="7">
    <source>
        <dbReference type="EMBL" id="CAF3803489.1"/>
    </source>
</evidence>
<feature type="region of interest" description="Disordered" evidence="3">
    <location>
        <begin position="1094"/>
        <end position="1120"/>
    </location>
</feature>
<dbReference type="Proteomes" id="UP000663829">
    <property type="component" value="Unassembled WGS sequence"/>
</dbReference>
<dbReference type="EMBL" id="CAJNOQ010003853">
    <property type="protein sequence ID" value="CAF1032695.1"/>
    <property type="molecule type" value="Genomic_DNA"/>
</dbReference>
<feature type="region of interest" description="Disordered" evidence="3">
    <location>
        <begin position="377"/>
        <end position="416"/>
    </location>
</feature>
<name>A0A814IZU4_9BILA</name>
<dbReference type="PANTHER" id="PTHR12634:SF8">
    <property type="entry name" value="FIERY MOUNTAIN, ISOFORM D"/>
    <property type="match status" value="1"/>
</dbReference>
<dbReference type="GO" id="GO:0019888">
    <property type="term" value="F:protein phosphatase regulator activity"/>
    <property type="evidence" value="ECO:0007669"/>
    <property type="project" value="TreeGrafter"/>
</dbReference>
<dbReference type="EMBL" id="CAJOBC010003853">
    <property type="protein sequence ID" value="CAF3803489.1"/>
    <property type="molecule type" value="Genomic_DNA"/>
</dbReference>
<sequence>MFWECHIVTSSIDKLLDNVDNLKLEDLLDENDLIQECLSQNKRLIDHLVQSTVMNELLQYIIHLPSEQIDERKRFRYSHVVSELLSGDFQRIQDTLLQQTNLDTLYSFLTLNETKQNDDEPIVNPILASYFSRIMITLIIRRPQEILAYLKSKETFKDDILKHLDTTSIMDILYRLISDSGEYRSDAIQWYEQINMIDSIIERFLQSNSSSVHVNAVNLLNDFVRFGIDQTAFDDGMMMNNNQNILMNDNGIMMQSEGLQSNNMPPRLFNSSYPDEHDDSQSQSQVSSSPRTKVLPIVLSQRIISKTNLERIFDAMIEYQNQKPSLLINACDFFSTTLELLSRHMPAPTCISLNPSNIINTNISTTLDNTQPVQTVTATSNDDQIAKEKNLEEDEENDVSNEKNSNNNNQMQINDEDDTVVSDKLTTTSNQTNLISTQQQQQSTSSFTLQNDPLIHAYITFLSVLPTRLSSLINVLRIPCPPLMKEQDSQNDRPSNLQFITEPLGSLRLNLIKFFSKLLYTISNDCAGDYIYQIFNECQLPTILCDLFFHYVYNNFLHTQVYSIIRLLFHDVTYSINNPNKVWTRTPSHHEQNSSIHKSTVNVSFSPTSSSSPQHKSKPTTSDEEISVTEDQSASLQNVSVIPDDNTPYISESTLHYKNRPFYALFQSLMNDSNLIERLLDQYETTYLLSSSSKPLNEEQSSSTTIRSIFCSPNSGHVATILRCLRDHASLFDDYKEYLKKSDDNQKQDEEQMDDNMLQLRWQTAVEQLNLDEKKWLTGNLDNRSNINNNNGGLFGSDELNSLSRRQTYNNRCFGSSGTNYIDDDDDDDEEAERFEIEDDDISNNHSDSKTNERKVDQMKNISFVAQFPNTLFGEQLLWHQQDDIIQTRNNLSPHHSKPILPDLLENHRQNLNIQKSSAEFSFEQLCSLRANDLGPFNINTINDEATNADDDVWKERPISFADRSMIIQNLDGSNENEKQTYSSSSSSSDENNNDNDNIVKQRKKQYKHKMKNSKQIVETMSKISTVPHNDNNNDDDNDDGDDDHDNNYFVSTSPMRNNMKEVFSNIPMSEINLTNGLSTTSNWANFDNINKNNNSNNGDDTSILSPLEPVSSSTPDRSRMFRDESIKNCKTVLSFSPTQQQEEQQEPMDLEMKQPLSPDDNSLEDNFSFLVSRGFLKKSTSPSISADELTSKK</sequence>
<dbReference type="AlphaFoldDB" id="A0A814IZU4"/>
<dbReference type="Proteomes" id="UP000677228">
    <property type="component" value="Unassembled WGS sequence"/>
</dbReference>
<feature type="compositionally biased region" description="Polar residues" evidence="3">
    <location>
        <begin position="264"/>
        <end position="273"/>
    </location>
</feature>
<evidence type="ECO:0000313" key="4">
    <source>
        <dbReference type="EMBL" id="CAF0914316.1"/>
    </source>
</evidence>
<organism evidence="5 8">
    <name type="scientific">Didymodactylos carnosus</name>
    <dbReference type="NCBI Taxonomy" id="1234261"/>
    <lineage>
        <taxon>Eukaryota</taxon>
        <taxon>Metazoa</taxon>
        <taxon>Spiralia</taxon>
        <taxon>Gnathifera</taxon>
        <taxon>Rotifera</taxon>
        <taxon>Eurotatoria</taxon>
        <taxon>Bdelloidea</taxon>
        <taxon>Philodinida</taxon>
        <taxon>Philodinidae</taxon>
        <taxon>Didymodactylos</taxon>
    </lineage>
</organism>
<feature type="compositionally biased region" description="Polar residues" evidence="3">
    <location>
        <begin position="1099"/>
        <end position="1116"/>
    </location>
</feature>
<evidence type="ECO:0000256" key="2">
    <source>
        <dbReference type="ARBA" id="ARBA00023306"/>
    </source>
</evidence>
<dbReference type="GO" id="GO:0019903">
    <property type="term" value="F:protein phosphatase binding"/>
    <property type="evidence" value="ECO:0007669"/>
    <property type="project" value="InterPro"/>
</dbReference>
<reference evidence="5" key="1">
    <citation type="submission" date="2021-02" db="EMBL/GenBank/DDBJ databases">
        <authorList>
            <person name="Nowell W R."/>
        </authorList>
    </citation>
    <scope>NUCLEOTIDE SEQUENCE</scope>
</reference>
<evidence type="ECO:0000313" key="8">
    <source>
        <dbReference type="Proteomes" id="UP000663829"/>
    </source>
</evidence>
<dbReference type="OrthoDB" id="295029at2759"/>
<proteinExistence type="inferred from homology"/>
<gene>
    <name evidence="5" type="ORF">GPM918_LOCUS15362</name>
    <name evidence="4" type="ORF">OVA965_LOCUS10288</name>
    <name evidence="7" type="ORF">SRO942_LOCUS15362</name>
    <name evidence="6" type="ORF">TMI583_LOCUS10284</name>
</gene>
<evidence type="ECO:0000256" key="1">
    <source>
        <dbReference type="ARBA" id="ARBA00006180"/>
    </source>
</evidence>
<dbReference type="EMBL" id="CAJNOK010003782">
    <property type="protein sequence ID" value="CAF0914316.1"/>
    <property type="molecule type" value="Genomic_DNA"/>
</dbReference>
<dbReference type="EMBL" id="CAJOBA010003783">
    <property type="protein sequence ID" value="CAF3692901.1"/>
    <property type="molecule type" value="Genomic_DNA"/>
</dbReference>
<feature type="region of interest" description="Disordered" evidence="3">
    <location>
        <begin position="835"/>
        <end position="854"/>
    </location>
</feature>
<evidence type="ECO:0000313" key="6">
    <source>
        <dbReference type="EMBL" id="CAF3692901.1"/>
    </source>
</evidence>
<keyword evidence="2" id="KW-0131">Cell cycle</keyword>
<feature type="region of interest" description="Disordered" evidence="3">
    <location>
        <begin position="585"/>
        <end position="633"/>
    </location>
</feature>
<accession>A0A814IZU4</accession>
<comment type="caution">
    <text evidence="5">The sequence shown here is derived from an EMBL/GenBank/DDBJ whole genome shotgun (WGS) entry which is preliminary data.</text>
</comment>
<feature type="compositionally biased region" description="Acidic residues" evidence="3">
    <location>
        <begin position="1033"/>
        <end position="1045"/>
    </location>
</feature>
<evidence type="ECO:0000313" key="5">
    <source>
        <dbReference type="EMBL" id="CAF1032695.1"/>
    </source>
</evidence>
<feature type="compositionally biased region" description="Low complexity" evidence="3">
    <location>
        <begin position="983"/>
        <end position="997"/>
    </location>
</feature>
<dbReference type="InterPro" id="IPR007587">
    <property type="entry name" value="SAPS"/>
</dbReference>
<feature type="region of interest" description="Disordered" evidence="3">
    <location>
        <begin position="1134"/>
        <end position="1166"/>
    </location>
</feature>
<keyword evidence="8" id="KW-1185">Reference proteome</keyword>